<evidence type="ECO:0000313" key="4">
    <source>
        <dbReference type="Proteomes" id="UP000494040"/>
    </source>
</evidence>
<dbReference type="OrthoDB" id="5994at2759"/>
<dbReference type="PANTHER" id="PTHR21349:SF0">
    <property type="entry name" value="LARGE RIBOSOMAL SUBUNIT PROTEIN BL21M"/>
    <property type="match status" value="1"/>
</dbReference>
<dbReference type="Proteomes" id="UP000494040">
    <property type="component" value="Unassembled WGS sequence"/>
</dbReference>
<evidence type="ECO:0000256" key="1">
    <source>
        <dbReference type="ARBA" id="ARBA00008563"/>
    </source>
</evidence>
<evidence type="ECO:0000313" key="3">
    <source>
        <dbReference type="EnsemblMetazoa" id="XP_014248668.1"/>
    </source>
</evidence>
<dbReference type="OMA" id="QWKVTDE"/>
<dbReference type="InterPro" id="IPR036164">
    <property type="entry name" value="bL21-like_sf"/>
</dbReference>
<keyword evidence="4" id="KW-1185">Reference proteome</keyword>
<protein>
    <recommendedName>
        <fullName evidence="2">Large ribosomal subunit protein bL21m</fullName>
    </recommendedName>
</protein>
<dbReference type="AlphaFoldDB" id="A0A8I6RLG7"/>
<evidence type="ECO:0000256" key="2">
    <source>
        <dbReference type="ARBA" id="ARBA00044129"/>
    </source>
</evidence>
<dbReference type="EnsemblMetazoa" id="XM_014393182.2">
    <property type="protein sequence ID" value="XP_014248668.1"/>
    <property type="gene ID" value="LOC106666180"/>
</dbReference>
<dbReference type="InterPro" id="IPR028909">
    <property type="entry name" value="bL21-like"/>
</dbReference>
<accession>A0A8I6RLG7</accession>
<dbReference type="RefSeq" id="XP_014248668.1">
    <property type="nucleotide sequence ID" value="XM_014393182.2"/>
</dbReference>
<dbReference type="CTD" id="219927"/>
<dbReference type="PANTHER" id="PTHR21349">
    <property type="entry name" value="50S RIBOSOMAL PROTEIN L21"/>
    <property type="match status" value="1"/>
</dbReference>
<dbReference type="GO" id="GO:0005762">
    <property type="term" value="C:mitochondrial large ribosomal subunit"/>
    <property type="evidence" value="ECO:0007669"/>
    <property type="project" value="TreeGrafter"/>
</dbReference>
<dbReference type="Pfam" id="PF00829">
    <property type="entry name" value="Ribosomal_L21p"/>
    <property type="match status" value="1"/>
</dbReference>
<comment type="similarity">
    <text evidence="1">Belongs to the bacterial ribosomal protein bL21 family.</text>
</comment>
<proteinExistence type="inferred from homology"/>
<reference evidence="3" key="1">
    <citation type="submission" date="2022-01" db="UniProtKB">
        <authorList>
            <consortium name="EnsemblMetazoa"/>
        </authorList>
    </citation>
    <scope>IDENTIFICATION</scope>
</reference>
<dbReference type="SUPFAM" id="SSF141091">
    <property type="entry name" value="L21p-like"/>
    <property type="match status" value="1"/>
</dbReference>
<organism evidence="3 4">
    <name type="scientific">Cimex lectularius</name>
    <name type="common">Bed bug</name>
    <name type="synonym">Acanthia lectularia</name>
    <dbReference type="NCBI Taxonomy" id="79782"/>
    <lineage>
        <taxon>Eukaryota</taxon>
        <taxon>Metazoa</taxon>
        <taxon>Ecdysozoa</taxon>
        <taxon>Arthropoda</taxon>
        <taxon>Hexapoda</taxon>
        <taxon>Insecta</taxon>
        <taxon>Pterygota</taxon>
        <taxon>Neoptera</taxon>
        <taxon>Paraneoptera</taxon>
        <taxon>Hemiptera</taxon>
        <taxon>Heteroptera</taxon>
        <taxon>Panheteroptera</taxon>
        <taxon>Cimicomorpha</taxon>
        <taxon>Cimicidae</taxon>
        <taxon>Cimex</taxon>
    </lineage>
</organism>
<dbReference type="GeneID" id="106666180"/>
<dbReference type="GO" id="GO:0003735">
    <property type="term" value="F:structural constituent of ribosome"/>
    <property type="evidence" value="ECO:0007669"/>
    <property type="project" value="TreeGrafter"/>
</dbReference>
<dbReference type="KEGG" id="clec:106666180"/>
<sequence>MIPRILFRPLANLCNLVKCQPQLISRAARPLSSLPSSFSFPQKIDQVELPTKEEELAITRETIDKVNKHIENGEQGRLFAVVHICGKQFKVTDEDLIIIEGYWPPQNADEIKLEKVLLVGGLNFTLVGRPILPPDLVSVTATVIEKDLSHTKTFFYKRRRKQYMRTHFFRSQLTVLRIKEVSISGTINKTEDVVQYERI</sequence>
<name>A0A8I6RLG7_CIMLE</name>